<keyword evidence="3" id="KW-1185">Reference proteome</keyword>
<dbReference type="PRINTS" id="PR00813">
    <property type="entry name" value="BCTERIALGSPG"/>
</dbReference>
<proteinExistence type="predicted"/>
<accession>J2IE28</accession>
<evidence type="ECO:0000256" key="1">
    <source>
        <dbReference type="ARBA" id="ARBA00022481"/>
    </source>
</evidence>
<dbReference type="SUPFAM" id="SSF54523">
    <property type="entry name" value="Pili subunits"/>
    <property type="match status" value="1"/>
</dbReference>
<dbReference type="EMBL" id="ALAB01000027">
    <property type="protein sequence ID" value="EJI84939.1"/>
    <property type="molecule type" value="Genomic_DNA"/>
</dbReference>
<dbReference type="GO" id="GO:0043683">
    <property type="term" value="P:type IV pilus assembly"/>
    <property type="evidence" value="ECO:0007669"/>
    <property type="project" value="InterPro"/>
</dbReference>
<dbReference type="Proteomes" id="UP000012043">
    <property type="component" value="Unassembled WGS sequence"/>
</dbReference>
<dbReference type="NCBIfam" id="TIGR02532">
    <property type="entry name" value="IV_pilin_GFxxxE"/>
    <property type="match status" value="1"/>
</dbReference>
<dbReference type="PROSITE" id="PS00409">
    <property type="entry name" value="PROKAR_NTER_METHYL"/>
    <property type="match status" value="1"/>
</dbReference>
<dbReference type="InterPro" id="IPR045584">
    <property type="entry name" value="Pilin-like"/>
</dbReference>
<dbReference type="GO" id="GO:0015628">
    <property type="term" value="P:protein secretion by the type II secretion system"/>
    <property type="evidence" value="ECO:0007669"/>
    <property type="project" value="InterPro"/>
</dbReference>
<reference evidence="2 3" key="1">
    <citation type="journal article" date="2012" name="J. Bacteriol.">
        <title>Genome Sequence of Pectin-Degrading Alishewanella aestuarii Strain B11T, Isolated from Tidal Flat Sediment.</title>
        <authorList>
            <person name="Jung J."/>
            <person name="Choi S."/>
            <person name="Chun J."/>
            <person name="Park W."/>
        </authorList>
    </citation>
    <scope>NUCLEOTIDE SEQUENCE [LARGE SCALE GENOMIC DNA]</scope>
    <source>
        <strain evidence="2 3">B11</strain>
    </source>
</reference>
<keyword evidence="1" id="KW-0488">Methylation</keyword>
<dbReference type="InterPro" id="IPR012902">
    <property type="entry name" value="N_methyl_site"/>
</dbReference>
<dbReference type="GO" id="GO:0015627">
    <property type="term" value="C:type II protein secretion system complex"/>
    <property type="evidence" value="ECO:0007669"/>
    <property type="project" value="InterPro"/>
</dbReference>
<evidence type="ECO:0000313" key="3">
    <source>
        <dbReference type="Proteomes" id="UP000012043"/>
    </source>
</evidence>
<comment type="caution">
    <text evidence="2">The sequence shown here is derived from an EMBL/GenBank/DDBJ whole genome shotgun (WGS) entry which is preliminary data.</text>
</comment>
<gene>
    <name evidence="2" type="ORF">AEST_20410</name>
</gene>
<dbReference type="PATRIC" id="fig|1197174.4.peg.1997"/>
<dbReference type="Pfam" id="PF07963">
    <property type="entry name" value="N_methyl"/>
    <property type="match status" value="1"/>
</dbReference>
<dbReference type="InterPro" id="IPR000983">
    <property type="entry name" value="Bac_GSPG_pilin"/>
</dbReference>
<dbReference type="InterPro" id="IPR031982">
    <property type="entry name" value="PilE-like"/>
</dbReference>
<dbReference type="RefSeq" id="WP_008608869.1">
    <property type="nucleotide sequence ID" value="NZ_ALAB01000027.1"/>
</dbReference>
<organism evidence="2 3">
    <name type="scientific">Alishewanella aestuarii B11</name>
    <dbReference type="NCBI Taxonomy" id="1197174"/>
    <lineage>
        <taxon>Bacteria</taxon>
        <taxon>Pseudomonadati</taxon>
        <taxon>Pseudomonadota</taxon>
        <taxon>Gammaproteobacteria</taxon>
        <taxon>Alteromonadales</taxon>
        <taxon>Alteromonadaceae</taxon>
        <taxon>Alishewanella</taxon>
    </lineage>
</organism>
<dbReference type="Gene3D" id="3.30.700.10">
    <property type="entry name" value="Glycoprotein, Type 4 Pilin"/>
    <property type="match status" value="1"/>
</dbReference>
<protein>
    <submittedName>
        <fullName evidence="2">TppA protein</fullName>
    </submittedName>
</protein>
<dbReference type="Pfam" id="PF16732">
    <property type="entry name" value="ComP_DUS"/>
    <property type="match status" value="1"/>
</dbReference>
<sequence length="133" mass="14815">MKARGFTLLEMLITLLLLGILASISYPSYQQYILRSYRAQAVTTLLELAARQEQYLLAEGRYATSAVELGLSSALTLNGRYQLQLSASIAPHSYLLLLTAQGPQQQDQLCRQFSLNHLGQRNPGLAEPLSCWE</sequence>
<evidence type="ECO:0000313" key="2">
    <source>
        <dbReference type="EMBL" id="EJI84939.1"/>
    </source>
</evidence>
<dbReference type="AlphaFoldDB" id="J2IE28"/>
<name>J2IE28_9ALTE</name>